<reference evidence="1 2" key="1">
    <citation type="submission" date="2023-11" db="EMBL/GenBank/DDBJ databases">
        <authorList>
            <person name="Hedman E."/>
            <person name="Englund M."/>
            <person name="Stromberg M."/>
            <person name="Nyberg Akerstrom W."/>
            <person name="Nylinder S."/>
            <person name="Jareborg N."/>
            <person name="Kallberg Y."/>
            <person name="Kronander E."/>
        </authorList>
    </citation>
    <scope>NUCLEOTIDE SEQUENCE [LARGE SCALE GENOMIC DNA]</scope>
</reference>
<gene>
    <name evidence="1" type="ORF">PARMNEM_LOCUS19560</name>
</gene>
<sequence>MFVQRIATHVYCNHCVHSPIKVSSSHSFSLAKVWIPFTQSFPLPLSLQGKIHVTVQITICIQRFQEV</sequence>
<dbReference type="Proteomes" id="UP001314205">
    <property type="component" value="Unassembled WGS sequence"/>
</dbReference>
<evidence type="ECO:0000313" key="2">
    <source>
        <dbReference type="Proteomes" id="UP001314205"/>
    </source>
</evidence>
<keyword evidence="2" id="KW-1185">Reference proteome</keyword>
<organism evidence="1 2">
    <name type="scientific">Parnassius mnemosyne</name>
    <name type="common">clouded apollo</name>
    <dbReference type="NCBI Taxonomy" id="213953"/>
    <lineage>
        <taxon>Eukaryota</taxon>
        <taxon>Metazoa</taxon>
        <taxon>Ecdysozoa</taxon>
        <taxon>Arthropoda</taxon>
        <taxon>Hexapoda</taxon>
        <taxon>Insecta</taxon>
        <taxon>Pterygota</taxon>
        <taxon>Neoptera</taxon>
        <taxon>Endopterygota</taxon>
        <taxon>Lepidoptera</taxon>
        <taxon>Glossata</taxon>
        <taxon>Ditrysia</taxon>
        <taxon>Papilionoidea</taxon>
        <taxon>Papilionidae</taxon>
        <taxon>Parnassiinae</taxon>
        <taxon>Parnassini</taxon>
        <taxon>Parnassius</taxon>
        <taxon>Driopa</taxon>
    </lineage>
</organism>
<protein>
    <submittedName>
        <fullName evidence="1">Uncharacterized protein</fullName>
    </submittedName>
</protein>
<evidence type="ECO:0000313" key="1">
    <source>
        <dbReference type="EMBL" id="CAK1600858.1"/>
    </source>
</evidence>
<comment type="caution">
    <text evidence="1">The sequence shown here is derived from an EMBL/GenBank/DDBJ whole genome shotgun (WGS) entry which is preliminary data.</text>
</comment>
<dbReference type="AlphaFoldDB" id="A0AAV1M0L9"/>
<accession>A0AAV1M0L9</accession>
<dbReference type="EMBL" id="CAVLGL010000126">
    <property type="protein sequence ID" value="CAK1600858.1"/>
    <property type="molecule type" value="Genomic_DNA"/>
</dbReference>
<name>A0AAV1M0L9_9NEOP</name>
<proteinExistence type="predicted"/>